<protein>
    <submittedName>
        <fullName evidence="2">Urea carboxylase-associated family protein</fullName>
    </submittedName>
</protein>
<feature type="domain" description="DUF1989" evidence="1">
    <location>
        <begin position="21"/>
        <end position="184"/>
    </location>
</feature>
<name>A0A4R4VZN7_9ACTN</name>
<organism evidence="2 3">
    <name type="scientific">Nonomuraea deserti</name>
    <dbReference type="NCBI Taxonomy" id="1848322"/>
    <lineage>
        <taxon>Bacteria</taxon>
        <taxon>Bacillati</taxon>
        <taxon>Actinomycetota</taxon>
        <taxon>Actinomycetes</taxon>
        <taxon>Streptosporangiales</taxon>
        <taxon>Streptosporangiaceae</taxon>
        <taxon>Nonomuraea</taxon>
    </lineage>
</organism>
<dbReference type="PANTHER" id="PTHR31527">
    <property type="entry name" value="RE64534P"/>
    <property type="match status" value="1"/>
</dbReference>
<evidence type="ECO:0000259" key="1">
    <source>
        <dbReference type="Pfam" id="PF09347"/>
    </source>
</evidence>
<sequence>MERCRSGLSLSEGAMSRQIKVEAAEIATLRVAAGETLRVVNSLGGQVVDAWFFAADDWTEHVCMSHSRAALRTIRPVVGSAFVTCRRVPLITMAADTSPGVHDMTMPPCDRWRYQQLDAPGHRNCADNLRSALHAAGHAAGVMLPDPLNLFQNSPVAPDGTITFRESSAPAGSYVDLRADRDLIAFLSVCPMDIMPINGGSPREIAAVVLDGVT</sequence>
<dbReference type="EMBL" id="SMKO01000006">
    <property type="protein sequence ID" value="TDD11679.1"/>
    <property type="molecule type" value="Genomic_DNA"/>
</dbReference>
<comment type="caution">
    <text evidence="2">The sequence shown here is derived from an EMBL/GenBank/DDBJ whole genome shotgun (WGS) entry which is preliminary data.</text>
</comment>
<keyword evidence="3" id="KW-1185">Reference proteome</keyword>
<gene>
    <name evidence="2" type="ORF">E1292_03945</name>
</gene>
<dbReference type="Proteomes" id="UP000295258">
    <property type="component" value="Unassembled WGS sequence"/>
</dbReference>
<dbReference type="InterPro" id="IPR018959">
    <property type="entry name" value="DUF1989"/>
</dbReference>
<accession>A0A4R4VZN7</accession>
<dbReference type="Pfam" id="PF09347">
    <property type="entry name" value="DUF1989"/>
    <property type="match status" value="1"/>
</dbReference>
<dbReference type="AlphaFoldDB" id="A0A4R4VZN7"/>
<evidence type="ECO:0000313" key="3">
    <source>
        <dbReference type="Proteomes" id="UP000295258"/>
    </source>
</evidence>
<evidence type="ECO:0000313" key="2">
    <source>
        <dbReference type="EMBL" id="TDD11679.1"/>
    </source>
</evidence>
<reference evidence="2 3" key="1">
    <citation type="submission" date="2019-03" db="EMBL/GenBank/DDBJ databases">
        <title>Draft genome sequences of novel Actinobacteria.</title>
        <authorList>
            <person name="Sahin N."/>
            <person name="Ay H."/>
            <person name="Saygin H."/>
        </authorList>
    </citation>
    <scope>NUCLEOTIDE SEQUENCE [LARGE SCALE GENOMIC DNA]</scope>
    <source>
        <strain evidence="2 3">KC310</strain>
    </source>
</reference>
<proteinExistence type="predicted"/>
<dbReference type="PANTHER" id="PTHR31527:SF0">
    <property type="entry name" value="RE64534P"/>
    <property type="match status" value="1"/>
</dbReference>